<gene>
    <name evidence="3" type="ORF">QCA50_019137</name>
</gene>
<feature type="compositionally biased region" description="Polar residues" evidence="2">
    <location>
        <begin position="900"/>
        <end position="921"/>
    </location>
</feature>
<accession>A0AAW0FFH2</accession>
<feature type="region of interest" description="Disordered" evidence="2">
    <location>
        <begin position="211"/>
        <end position="261"/>
    </location>
</feature>
<feature type="region of interest" description="Disordered" evidence="2">
    <location>
        <begin position="591"/>
        <end position="642"/>
    </location>
</feature>
<feature type="region of interest" description="Disordered" evidence="2">
    <location>
        <begin position="165"/>
        <end position="197"/>
    </location>
</feature>
<feature type="compositionally biased region" description="Low complexity" evidence="2">
    <location>
        <begin position="479"/>
        <end position="522"/>
    </location>
</feature>
<feature type="region of interest" description="Disordered" evidence="2">
    <location>
        <begin position="1"/>
        <end position="136"/>
    </location>
</feature>
<feature type="compositionally biased region" description="Basic and acidic residues" evidence="2">
    <location>
        <begin position="532"/>
        <end position="547"/>
    </location>
</feature>
<keyword evidence="1" id="KW-0175">Coiled coil</keyword>
<organism evidence="3 4">
    <name type="scientific">Cerrena zonata</name>
    <dbReference type="NCBI Taxonomy" id="2478898"/>
    <lineage>
        <taxon>Eukaryota</taxon>
        <taxon>Fungi</taxon>
        <taxon>Dikarya</taxon>
        <taxon>Basidiomycota</taxon>
        <taxon>Agaricomycotina</taxon>
        <taxon>Agaricomycetes</taxon>
        <taxon>Polyporales</taxon>
        <taxon>Cerrenaceae</taxon>
        <taxon>Cerrena</taxon>
    </lineage>
</organism>
<feature type="coiled-coil region" evidence="1">
    <location>
        <begin position="711"/>
        <end position="745"/>
    </location>
</feature>
<feature type="compositionally biased region" description="Pro residues" evidence="2">
    <location>
        <begin position="357"/>
        <end position="367"/>
    </location>
</feature>
<dbReference type="Proteomes" id="UP001385951">
    <property type="component" value="Unassembled WGS sequence"/>
</dbReference>
<dbReference type="EMBL" id="JASBNA010000081">
    <property type="protein sequence ID" value="KAK7677825.1"/>
    <property type="molecule type" value="Genomic_DNA"/>
</dbReference>
<evidence type="ECO:0000256" key="2">
    <source>
        <dbReference type="SAM" id="MobiDB-lite"/>
    </source>
</evidence>
<evidence type="ECO:0000313" key="4">
    <source>
        <dbReference type="Proteomes" id="UP001385951"/>
    </source>
</evidence>
<sequence length="955" mass="102588">MMDTKSRIPQSNIPVKVSRPAQGALPSSLSIPRLGLVPPSRHLSVGDSPTHPAPSSSGSSSGGGITPLRSFRSLLPFGSGSKNPIPNLSPGGSTKSSFATFSAIRKSINGDRSGERSVSAPQLRASKSQEETPVFSIEGPRTIELSYKVNEPLISKEDLPLGIDLYDSPKETSSPKSAPPQARMFQTQTTPSPVPLTLGVSDLSTILESETSGISKHLPQLDDSQYQSTDDGALDLDASYLLPPPDLNGHSQPHSPQDTSALELSMSDVRNQVLEALNGSERPEGWLHGVVVDDMESPNENMLGIEDPDASFGIGSIDSDLAAILSPNRLESKAHTPNTNPSSSPIPSPRSQSRRPSPNPSPVPTVPASPSSLPSPRRRSTSLSRPAAANLQALDTTSRLARSASERPTHIRSPLPSPIAKVSPSRSSDIGERPSLAARRLGNFTLSSERELPRRPHTGTEVDRRPTTSRLTTPAKLIPPGSSSRPLLSRQASSPPSSSRGWDLDSISPSRSPSSTGASTTRLYGRPSLDSGADRLRGIPSRTRDRSASLSESPASEMYRSISSQPSAMDRMGPRTARAFAAAGLIDTDKDASGLSASRSASRFGTSKSDRDFRSQYAPSRLAMSESGSSWERRSGSISRAGAMSEVTSAHYSETLSTPRTTFSAASTAPTSISTNSSPHYPLADMQKMQDMHSLQTQTLMHALADSQLTTRLLREENIQLRDRIHDLENRLADTMNDLQRLQFTSPQSQSHMQTSSSLSRPNNVQRPTGSRGMEFTFRRPSPQRTSPLSLHSNNGDIHVLEASPEIVAPPSTSASARTSIESRRDSDPYHKSMNLRRFSNSSSIFPGPPSTMSMLLHDDGLGSDMHSKSSPSPTLVMSKLPARQPQGSSHPAHHHHRTASSGNISPTTANFSMLTGSPGSLNLRPEHERLLGDMPHLDLGGEDYEPSTFEFSMR</sequence>
<comment type="caution">
    <text evidence="3">The sequence shown here is derived from an EMBL/GenBank/DDBJ whole genome shotgun (WGS) entry which is preliminary data.</text>
</comment>
<proteinExistence type="predicted"/>
<feature type="region of interest" description="Disordered" evidence="2">
    <location>
        <begin position="745"/>
        <end position="796"/>
    </location>
</feature>
<feature type="compositionally biased region" description="Polar residues" evidence="2">
    <location>
        <begin position="80"/>
        <end position="100"/>
    </location>
</feature>
<feature type="compositionally biased region" description="Basic and acidic residues" evidence="2">
    <location>
        <begin position="821"/>
        <end position="831"/>
    </location>
</feature>
<feature type="compositionally biased region" description="Low complexity" evidence="2">
    <location>
        <begin position="337"/>
        <end position="356"/>
    </location>
</feature>
<evidence type="ECO:0000256" key="1">
    <source>
        <dbReference type="SAM" id="Coils"/>
    </source>
</evidence>
<feature type="compositionally biased region" description="Polar residues" evidence="2">
    <location>
        <begin position="249"/>
        <end position="261"/>
    </location>
</feature>
<reference evidence="3 4" key="1">
    <citation type="submission" date="2022-09" db="EMBL/GenBank/DDBJ databases">
        <authorList>
            <person name="Palmer J.M."/>
        </authorList>
    </citation>
    <scope>NUCLEOTIDE SEQUENCE [LARGE SCALE GENOMIC DNA]</scope>
    <source>
        <strain evidence="3 4">DSM 7382</strain>
    </source>
</reference>
<feature type="region of interest" description="Disordered" evidence="2">
    <location>
        <begin position="809"/>
        <end position="834"/>
    </location>
</feature>
<protein>
    <submittedName>
        <fullName evidence="3">Uncharacterized protein</fullName>
    </submittedName>
</protein>
<dbReference type="AlphaFoldDB" id="A0AAW0FFH2"/>
<feature type="compositionally biased region" description="Low complexity" evidence="2">
    <location>
        <begin position="625"/>
        <end position="640"/>
    </location>
</feature>
<evidence type="ECO:0000313" key="3">
    <source>
        <dbReference type="EMBL" id="KAK7677825.1"/>
    </source>
</evidence>
<feature type="compositionally biased region" description="Low complexity" evidence="2">
    <location>
        <begin position="746"/>
        <end position="760"/>
    </location>
</feature>
<keyword evidence="4" id="KW-1185">Reference proteome</keyword>
<feature type="region of interest" description="Disordered" evidence="2">
    <location>
        <begin position="331"/>
        <end position="573"/>
    </location>
</feature>
<feature type="compositionally biased region" description="Polar residues" evidence="2">
    <location>
        <begin position="783"/>
        <end position="796"/>
    </location>
</feature>
<feature type="compositionally biased region" description="Low complexity" evidence="2">
    <location>
        <begin position="657"/>
        <end position="679"/>
    </location>
</feature>
<feature type="compositionally biased region" description="Low complexity" evidence="2">
    <location>
        <begin position="809"/>
        <end position="820"/>
    </location>
</feature>
<feature type="region of interest" description="Disordered" evidence="2">
    <location>
        <begin position="861"/>
        <end position="926"/>
    </location>
</feature>
<name>A0AAW0FFH2_9APHY</name>
<feature type="compositionally biased region" description="Low complexity" evidence="2">
    <location>
        <begin position="368"/>
        <end position="386"/>
    </location>
</feature>
<feature type="compositionally biased region" description="Basic and acidic residues" evidence="2">
    <location>
        <begin position="448"/>
        <end position="466"/>
    </location>
</feature>
<feature type="region of interest" description="Disordered" evidence="2">
    <location>
        <begin position="654"/>
        <end position="681"/>
    </location>
</feature>